<name>A0ABS3J3Q7_9HYPH</name>
<proteinExistence type="predicted"/>
<dbReference type="Proteomes" id="UP000664288">
    <property type="component" value="Unassembled WGS sequence"/>
</dbReference>
<keyword evidence="4" id="KW-1185">Reference proteome</keyword>
<feature type="region of interest" description="Disordered" evidence="1">
    <location>
        <begin position="224"/>
        <end position="243"/>
    </location>
</feature>
<feature type="region of interest" description="Disordered" evidence="1">
    <location>
        <begin position="135"/>
        <end position="206"/>
    </location>
</feature>
<feature type="transmembrane region" description="Helical" evidence="2">
    <location>
        <begin position="41"/>
        <end position="60"/>
    </location>
</feature>
<protein>
    <submittedName>
        <fullName evidence="3">DUF2628 domain-containing protein</fullName>
    </submittedName>
</protein>
<keyword evidence="2" id="KW-0472">Membrane</keyword>
<feature type="compositionally biased region" description="Basic and acidic residues" evidence="1">
    <location>
        <begin position="138"/>
        <end position="154"/>
    </location>
</feature>
<feature type="transmembrane region" description="Helical" evidence="2">
    <location>
        <begin position="66"/>
        <end position="86"/>
    </location>
</feature>
<evidence type="ECO:0000313" key="4">
    <source>
        <dbReference type="Proteomes" id="UP000664288"/>
    </source>
</evidence>
<organism evidence="3 4">
    <name type="scientific">Jiella sonneratiae</name>
    <dbReference type="NCBI Taxonomy" id="2816856"/>
    <lineage>
        <taxon>Bacteria</taxon>
        <taxon>Pseudomonadati</taxon>
        <taxon>Pseudomonadota</taxon>
        <taxon>Alphaproteobacteria</taxon>
        <taxon>Hyphomicrobiales</taxon>
        <taxon>Aurantimonadaceae</taxon>
        <taxon>Jiella</taxon>
    </lineage>
</organism>
<feature type="compositionally biased region" description="Basic residues" evidence="1">
    <location>
        <begin position="234"/>
        <end position="243"/>
    </location>
</feature>
<evidence type="ECO:0000256" key="1">
    <source>
        <dbReference type="SAM" id="MobiDB-lite"/>
    </source>
</evidence>
<dbReference type="EMBL" id="JAFMPY010000005">
    <property type="protein sequence ID" value="MBO0903206.1"/>
    <property type="molecule type" value="Genomic_DNA"/>
</dbReference>
<evidence type="ECO:0000256" key="2">
    <source>
        <dbReference type="SAM" id="Phobius"/>
    </source>
</evidence>
<dbReference type="RefSeq" id="WP_207349855.1">
    <property type="nucleotide sequence ID" value="NZ_JAFMPY010000005.1"/>
</dbReference>
<keyword evidence="2" id="KW-1133">Transmembrane helix</keyword>
<dbReference type="InterPro" id="IPR024399">
    <property type="entry name" value="DUF2628"/>
</dbReference>
<gene>
    <name evidence="3" type="ORF">J1C47_06095</name>
</gene>
<accession>A0ABS3J3Q7</accession>
<keyword evidence="2" id="KW-0812">Transmembrane</keyword>
<sequence>MSRYLVFEPAGATGPSEAAVFLRDRFSLPAFLFTFLWMFRYGLWLSGLVTIGLLFAANALGSLPGFAWSGTLITFLVGLLIGLEGTSLRAAKLRRKGWRDVAAFEAETTDEAELIYYHDTPPAAFDPEPPRGALAMAGRDRPTPETHARIERRAIGFVDAGPARDTAGEARPDDDGADGEGERPQPLARSWRDAPGSGETQARRLEDELERAVRVEGWAERWDRPGVEIARLSGSRRRPVGRL</sequence>
<dbReference type="Pfam" id="PF10947">
    <property type="entry name" value="DUF2628"/>
    <property type="match status" value="1"/>
</dbReference>
<reference evidence="3 4" key="1">
    <citation type="submission" date="2021-03" db="EMBL/GenBank/DDBJ databases">
        <title>Whole genome sequence of Jiella sp. MQZ13P-4.</title>
        <authorList>
            <person name="Tuo L."/>
        </authorList>
    </citation>
    <scope>NUCLEOTIDE SEQUENCE [LARGE SCALE GENOMIC DNA]</scope>
    <source>
        <strain evidence="3 4">MQZ13P-4</strain>
    </source>
</reference>
<evidence type="ECO:0000313" key="3">
    <source>
        <dbReference type="EMBL" id="MBO0903206.1"/>
    </source>
</evidence>
<comment type="caution">
    <text evidence="3">The sequence shown here is derived from an EMBL/GenBank/DDBJ whole genome shotgun (WGS) entry which is preliminary data.</text>
</comment>